<dbReference type="Proteomes" id="UP000029553">
    <property type="component" value="Unassembled WGS sequence"/>
</dbReference>
<dbReference type="AlphaFoldDB" id="A0A096F941"/>
<dbReference type="InterPro" id="IPR029058">
    <property type="entry name" value="AB_hydrolase_fold"/>
</dbReference>
<evidence type="ECO:0000313" key="3">
    <source>
        <dbReference type="Proteomes" id="UP000029553"/>
    </source>
</evidence>
<sequence length="183" mass="20189">MFRLGPVGGYATDASKRVAFPNSQFPTDAFNEFSKQWVPRWAGHEELTLAAYSELIERVGPCIVVAHSQGGGFAVAVAQKHPDLVKAVVVIEPAGMPAFNGFPSCPHLALWGDHIEGHPVWPGYRALADRYWEAANREGFTFDCIDLPNMGISGNSHFPMSDRNSDQVSELIFQWLATMRLSN</sequence>
<feature type="domain" description="AB hydrolase-1" evidence="1">
    <location>
        <begin position="61"/>
        <end position="96"/>
    </location>
</feature>
<organism evidence="2 3">
    <name type="scientific">Comamonas testosteroni</name>
    <name type="common">Pseudomonas testosteroni</name>
    <dbReference type="NCBI Taxonomy" id="285"/>
    <lineage>
        <taxon>Bacteria</taxon>
        <taxon>Pseudomonadati</taxon>
        <taxon>Pseudomonadota</taxon>
        <taxon>Betaproteobacteria</taxon>
        <taxon>Burkholderiales</taxon>
        <taxon>Comamonadaceae</taxon>
        <taxon>Comamonas</taxon>
    </lineage>
</organism>
<gene>
    <name evidence="2" type="ORF">P353_22475</name>
</gene>
<dbReference type="EMBL" id="AWOR01000070">
    <property type="protein sequence ID" value="KGH26238.1"/>
    <property type="molecule type" value="Genomic_DNA"/>
</dbReference>
<reference evidence="2 3" key="1">
    <citation type="submission" date="2013-09" db="EMBL/GenBank/DDBJ databases">
        <title>High correlation between genotypes and phenotypes of environmental bacteria Comamonas testosteroni strains.</title>
        <authorList>
            <person name="Liu L."/>
            <person name="Zhu W."/>
            <person name="Xia X."/>
            <person name="Xu B."/>
            <person name="Luo M."/>
            <person name="Wang G."/>
        </authorList>
    </citation>
    <scope>NUCLEOTIDE SEQUENCE [LARGE SCALE GENOMIC DNA]</scope>
    <source>
        <strain evidence="2 3">JL40</strain>
    </source>
</reference>
<dbReference type="Gene3D" id="3.40.50.1820">
    <property type="entry name" value="alpha/beta hydrolase"/>
    <property type="match status" value="1"/>
</dbReference>
<proteinExistence type="predicted"/>
<dbReference type="Pfam" id="PF00561">
    <property type="entry name" value="Abhydrolase_1"/>
    <property type="match status" value="1"/>
</dbReference>
<dbReference type="SUPFAM" id="SSF53474">
    <property type="entry name" value="alpha/beta-Hydrolases"/>
    <property type="match status" value="1"/>
</dbReference>
<protein>
    <recommendedName>
        <fullName evidence="1">AB hydrolase-1 domain-containing protein</fullName>
    </recommendedName>
</protein>
<dbReference type="InterPro" id="IPR000073">
    <property type="entry name" value="AB_hydrolase_1"/>
</dbReference>
<comment type="caution">
    <text evidence="2">The sequence shown here is derived from an EMBL/GenBank/DDBJ whole genome shotgun (WGS) entry which is preliminary data.</text>
</comment>
<evidence type="ECO:0000313" key="2">
    <source>
        <dbReference type="EMBL" id="KGH26238.1"/>
    </source>
</evidence>
<dbReference type="InterPro" id="IPR050228">
    <property type="entry name" value="Carboxylesterase_BioH"/>
</dbReference>
<evidence type="ECO:0000259" key="1">
    <source>
        <dbReference type="Pfam" id="PF00561"/>
    </source>
</evidence>
<accession>A0A096F941</accession>
<name>A0A096F941_COMTE</name>
<dbReference type="PANTHER" id="PTHR43194">
    <property type="entry name" value="HYDROLASE ALPHA/BETA FOLD FAMILY"/>
    <property type="match status" value="1"/>
</dbReference>
<dbReference type="PANTHER" id="PTHR43194:SF2">
    <property type="entry name" value="PEROXISOMAL MEMBRANE PROTEIN LPX1"/>
    <property type="match status" value="1"/>
</dbReference>